<dbReference type="EMBL" id="QDGZ01000006">
    <property type="protein sequence ID" value="PVG82063.1"/>
    <property type="molecule type" value="Genomic_DNA"/>
</dbReference>
<dbReference type="Proteomes" id="UP000246018">
    <property type="component" value="Unassembled WGS sequence"/>
</dbReference>
<evidence type="ECO:0000259" key="2">
    <source>
        <dbReference type="PROSITE" id="PS51186"/>
    </source>
</evidence>
<reference evidence="3 4" key="1">
    <citation type="submission" date="2018-04" db="EMBL/GenBank/DDBJ databases">
        <title>Genome of Nocardioides gansuensis WSJ-1.</title>
        <authorList>
            <person name="Wu S."/>
            <person name="Wang G."/>
        </authorList>
    </citation>
    <scope>NUCLEOTIDE SEQUENCE [LARGE SCALE GENOMIC DNA]</scope>
    <source>
        <strain evidence="3 4">WSJ-1</strain>
    </source>
</reference>
<evidence type="ECO:0000313" key="4">
    <source>
        <dbReference type="Proteomes" id="UP000246018"/>
    </source>
</evidence>
<accession>A0A2T8F8P4</accession>
<keyword evidence="3" id="KW-0808">Transferase</keyword>
<feature type="domain" description="N-acetyltransferase" evidence="2">
    <location>
        <begin position="59"/>
        <end position="228"/>
    </location>
</feature>
<dbReference type="Gene3D" id="3.40.630.30">
    <property type="match status" value="1"/>
</dbReference>
<dbReference type="InterPro" id="IPR016181">
    <property type="entry name" value="Acyl_CoA_acyltransferase"/>
</dbReference>
<dbReference type="OrthoDB" id="9814648at2"/>
<proteinExistence type="predicted"/>
<organism evidence="3 4">
    <name type="scientific">Nocardioides gansuensis</name>
    <dbReference type="NCBI Taxonomy" id="2138300"/>
    <lineage>
        <taxon>Bacteria</taxon>
        <taxon>Bacillati</taxon>
        <taxon>Actinomycetota</taxon>
        <taxon>Actinomycetes</taxon>
        <taxon>Propionibacteriales</taxon>
        <taxon>Nocardioidaceae</taxon>
        <taxon>Nocardioides</taxon>
    </lineage>
</organism>
<comment type="caution">
    <text evidence="3">The sequence shown here is derived from an EMBL/GenBank/DDBJ whole genome shotgun (WGS) entry which is preliminary data.</text>
</comment>
<name>A0A2T8F8P4_9ACTN</name>
<dbReference type="GO" id="GO:0046677">
    <property type="term" value="P:response to antibiotic"/>
    <property type="evidence" value="ECO:0007669"/>
    <property type="project" value="UniProtKB-KW"/>
</dbReference>
<dbReference type="GO" id="GO:0016410">
    <property type="term" value="F:N-acyltransferase activity"/>
    <property type="evidence" value="ECO:0007669"/>
    <property type="project" value="TreeGrafter"/>
</dbReference>
<protein>
    <submittedName>
        <fullName evidence="3">N-acetyltransferase</fullName>
    </submittedName>
</protein>
<evidence type="ECO:0000256" key="1">
    <source>
        <dbReference type="ARBA" id="ARBA00023251"/>
    </source>
</evidence>
<dbReference type="SUPFAM" id="SSF55729">
    <property type="entry name" value="Acyl-CoA N-acyltransferases (Nat)"/>
    <property type="match status" value="1"/>
</dbReference>
<keyword evidence="1" id="KW-0046">Antibiotic resistance</keyword>
<evidence type="ECO:0000313" key="3">
    <source>
        <dbReference type="EMBL" id="PVG82063.1"/>
    </source>
</evidence>
<dbReference type="PANTHER" id="PTHR31438:SF1">
    <property type="entry name" value="LYSINE N-ACYLTRANSFERASE C17G9.06C-RELATED"/>
    <property type="match status" value="1"/>
</dbReference>
<dbReference type="InterPro" id="IPR000182">
    <property type="entry name" value="GNAT_dom"/>
</dbReference>
<dbReference type="PANTHER" id="PTHR31438">
    <property type="entry name" value="LYSINE N-ACYLTRANSFERASE C17G9.06C-RELATED"/>
    <property type="match status" value="1"/>
</dbReference>
<dbReference type="Pfam" id="PF13523">
    <property type="entry name" value="Acetyltransf_8"/>
    <property type="match status" value="1"/>
</dbReference>
<sequence length="241" mass="26770">MSRHLVVRNGGHELAGVVRDGESWYAAARRTAAPLTGEPVPVDLSADPLLWTVDHDLLVVLRPMTRGDLPSVARWRAQAHVDRWWHADGPATLERVTDAYGADIDGTTPTRMWVVEANGRSVGFLQDYRIRDYPDYALLTPDPDAMCCDYAIGEPEWVGRGLGVRMIWAWALRTLHRFPDVKALFAAPDHRNSTSLRMLEKAGFVQGTWFDEPQSDGSVVTVVGCTLDVRRVLSSEPPAAN</sequence>
<keyword evidence="4" id="KW-1185">Reference proteome</keyword>
<dbReference type="AlphaFoldDB" id="A0A2T8F8P4"/>
<gene>
    <name evidence="3" type="ORF">DDE18_15380</name>
</gene>
<dbReference type="RefSeq" id="WP_116573130.1">
    <property type="nucleotide sequence ID" value="NZ_QDGZ01000006.1"/>
</dbReference>
<dbReference type="PROSITE" id="PS51186">
    <property type="entry name" value="GNAT"/>
    <property type="match status" value="1"/>
</dbReference>